<name>A0ABN9XJM2_9DINO</name>
<accession>A0ABN9XJM2</accession>
<reference evidence="2" key="1">
    <citation type="submission" date="2023-10" db="EMBL/GenBank/DDBJ databases">
        <authorList>
            <person name="Chen Y."/>
            <person name="Shah S."/>
            <person name="Dougan E. K."/>
            <person name="Thang M."/>
            <person name="Chan C."/>
        </authorList>
    </citation>
    <scope>NUCLEOTIDE SEQUENCE [LARGE SCALE GENOMIC DNA]</scope>
</reference>
<sequence length="465" mass="51877">MLASSGLPTPSELQPRFGSSGAEGLVRKQFQEFETWRSQQGGSSSSPPTGSEEVDQAKQMEASNLSALEGYCEAVVIWFEGSGWSGDIETYLNVWSDPIFEHSGASGGRWSLLSSRGEEVKLKGLAVQEWRQFRQSDEADWRVLNRPNLPGILGKKEPTRVLRTRPEQVLSSRMARRWKAQEGAFSAPKAESRRCVHGFADPGTEHPVTYSPSESMMLFDGRDLVQSVVDCKNAFSQSLKLRWSGGPMCVAPCEGLTVIHVPEGCLIELRVAVCGLDDAPWEWRVAITSYLRVLIEVGDLWLGAAPTRAEWLADSMKAGFPCGTWRGNGAEFAWRRVRRERSRIRVYHEKYILEGTHPIILEKCRRSERRGSLGRSEFEQPRSGIYRINWAARETRLEVKVSGAGSILASRLQQAVVGDIVIFNWAVQMLRNTASQYLTMLRRDLSRVVSLTLSNTAGIGADSPI</sequence>
<dbReference type="Proteomes" id="UP001189429">
    <property type="component" value="Unassembled WGS sequence"/>
</dbReference>
<comment type="caution">
    <text evidence="2">The sequence shown here is derived from an EMBL/GenBank/DDBJ whole genome shotgun (WGS) entry which is preliminary data.</text>
</comment>
<feature type="non-terminal residue" evidence="2">
    <location>
        <position position="465"/>
    </location>
</feature>
<organism evidence="2 3">
    <name type="scientific">Prorocentrum cordatum</name>
    <dbReference type="NCBI Taxonomy" id="2364126"/>
    <lineage>
        <taxon>Eukaryota</taxon>
        <taxon>Sar</taxon>
        <taxon>Alveolata</taxon>
        <taxon>Dinophyceae</taxon>
        <taxon>Prorocentrales</taxon>
        <taxon>Prorocentraceae</taxon>
        <taxon>Prorocentrum</taxon>
    </lineage>
</organism>
<gene>
    <name evidence="2" type="ORF">PCOR1329_LOCUS76129</name>
</gene>
<protein>
    <submittedName>
        <fullName evidence="2">Uncharacterized protein</fullName>
    </submittedName>
</protein>
<evidence type="ECO:0000313" key="2">
    <source>
        <dbReference type="EMBL" id="CAK0898183.1"/>
    </source>
</evidence>
<feature type="region of interest" description="Disordered" evidence="1">
    <location>
        <begin position="1"/>
        <end position="21"/>
    </location>
</feature>
<evidence type="ECO:0000313" key="3">
    <source>
        <dbReference type="Proteomes" id="UP001189429"/>
    </source>
</evidence>
<evidence type="ECO:0000256" key="1">
    <source>
        <dbReference type="SAM" id="MobiDB-lite"/>
    </source>
</evidence>
<feature type="compositionally biased region" description="Polar residues" evidence="1">
    <location>
        <begin position="1"/>
        <end position="12"/>
    </location>
</feature>
<feature type="region of interest" description="Disordered" evidence="1">
    <location>
        <begin position="36"/>
        <end position="58"/>
    </location>
</feature>
<dbReference type="EMBL" id="CAUYUJ010020437">
    <property type="protein sequence ID" value="CAK0898183.1"/>
    <property type="molecule type" value="Genomic_DNA"/>
</dbReference>
<keyword evidence="3" id="KW-1185">Reference proteome</keyword>
<feature type="compositionally biased region" description="Low complexity" evidence="1">
    <location>
        <begin position="38"/>
        <end position="51"/>
    </location>
</feature>
<proteinExistence type="predicted"/>